<gene>
    <name evidence="10" type="ORF">GCM10008938_08280</name>
</gene>
<dbReference type="PANTHER" id="PTHR30487:SF0">
    <property type="entry name" value="PREPILIN LEADER PEPTIDASE_N-METHYLTRANSFERASE-RELATED"/>
    <property type="match status" value="1"/>
</dbReference>
<evidence type="ECO:0000256" key="4">
    <source>
        <dbReference type="ARBA" id="ARBA00022692"/>
    </source>
</evidence>
<reference evidence="11" key="1">
    <citation type="journal article" date="2019" name="Int. J. Syst. Evol. Microbiol.">
        <title>The Global Catalogue of Microorganisms (GCM) 10K type strain sequencing project: providing services to taxonomists for standard genome sequencing and annotation.</title>
        <authorList>
            <consortium name="The Broad Institute Genomics Platform"/>
            <consortium name="The Broad Institute Genome Sequencing Center for Infectious Disease"/>
            <person name="Wu L."/>
            <person name="Ma J."/>
        </authorList>
    </citation>
    <scope>NUCLEOTIDE SEQUENCE [LARGE SCALE GENOMIC DNA]</scope>
    <source>
        <strain evidence="11">JCM 14370</strain>
    </source>
</reference>
<dbReference type="EMBL" id="BMOD01000002">
    <property type="protein sequence ID" value="GGJ24495.1"/>
    <property type="molecule type" value="Genomic_DNA"/>
</dbReference>
<evidence type="ECO:0000313" key="10">
    <source>
        <dbReference type="EMBL" id="GGJ24495.1"/>
    </source>
</evidence>
<evidence type="ECO:0000256" key="5">
    <source>
        <dbReference type="ARBA" id="ARBA00022989"/>
    </source>
</evidence>
<evidence type="ECO:0000259" key="9">
    <source>
        <dbReference type="Pfam" id="PF06750"/>
    </source>
</evidence>
<evidence type="ECO:0000256" key="2">
    <source>
        <dbReference type="ARBA" id="ARBA00005801"/>
    </source>
</evidence>
<feature type="domain" description="Prepilin type IV endopeptidase peptidase" evidence="8">
    <location>
        <begin position="231"/>
        <end position="333"/>
    </location>
</feature>
<feature type="transmembrane region" description="Helical" evidence="7">
    <location>
        <begin position="77"/>
        <end position="95"/>
    </location>
</feature>
<evidence type="ECO:0000256" key="3">
    <source>
        <dbReference type="ARBA" id="ARBA00022475"/>
    </source>
</evidence>
<feature type="transmembrane region" description="Helical" evidence="7">
    <location>
        <begin position="296"/>
        <end position="315"/>
    </location>
</feature>
<feature type="transmembrane region" description="Helical" evidence="7">
    <location>
        <begin position="200"/>
        <end position="230"/>
    </location>
</feature>
<accession>A0ABQ2CVC8</accession>
<keyword evidence="3" id="KW-1003">Cell membrane</keyword>
<feature type="domain" description="Prepilin peptidase A24 N-terminal" evidence="9">
    <location>
        <begin position="11"/>
        <end position="94"/>
    </location>
</feature>
<dbReference type="Proteomes" id="UP000632222">
    <property type="component" value="Unassembled WGS sequence"/>
</dbReference>
<feature type="transmembrane region" description="Helical" evidence="7">
    <location>
        <begin position="132"/>
        <end position="153"/>
    </location>
</feature>
<dbReference type="InterPro" id="IPR000045">
    <property type="entry name" value="Prepilin_IV_endopep_pep"/>
</dbReference>
<feature type="transmembrane region" description="Helical" evidence="7">
    <location>
        <begin position="101"/>
        <end position="120"/>
    </location>
</feature>
<dbReference type="InterPro" id="IPR010627">
    <property type="entry name" value="Prepilin_pept_A24_N"/>
</dbReference>
<dbReference type="InterPro" id="IPR050882">
    <property type="entry name" value="Prepilin_peptidase/N-MTase"/>
</dbReference>
<feature type="transmembrane region" description="Helical" evidence="7">
    <location>
        <begin position="236"/>
        <end position="253"/>
    </location>
</feature>
<feature type="transmembrane region" description="Helical" evidence="7">
    <location>
        <begin position="6"/>
        <end position="25"/>
    </location>
</feature>
<proteinExistence type="inferred from homology"/>
<evidence type="ECO:0000313" key="11">
    <source>
        <dbReference type="Proteomes" id="UP000632222"/>
    </source>
</evidence>
<protein>
    <submittedName>
        <fullName evidence="10">Prepilin peptidase</fullName>
    </submittedName>
</protein>
<comment type="caution">
    <text evidence="10">The sequence shown here is derived from an EMBL/GenBank/DDBJ whole genome shotgun (WGS) entry which is preliminary data.</text>
</comment>
<feature type="transmembrane region" description="Helical" evidence="7">
    <location>
        <begin position="265"/>
        <end position="284"/>
    </location>
</feature>
<organism evidence="10 11">
    <name type="scientific">Deinococcus roseus</name>
    <dbReference type="NCBI Taxonomy" id="392414"/>
    <lineage>
        <taxon>Bacteria</taxon>
        <taxon>Thermotogati</taxon>
        <taxon>Deinococcota</taxon>
        <taxon>Deinococci</taxon>
        <taxon>Deinococcales</taxon>
        <taxon>Deinococcaceae</taxon>
        <taxon>Deinococcus</taxon>
    </lineage>
</organism>
<keyword evidence="11" id="KW-1185">Reference proteome</keyword>
<feature type="transmembrane region" description="Helical" evidence="7">
    <location>
        <begin position="346"/>
        <end position="364"/>
    </location>
</feature>
<dbReference type="RefSeq" id="WP_189000293.1">
    <property type="nucleotide sequence ID" value="NZ_BMOD01000002.1"/>
</dbReference>
<keyword evidence="5 7" id="KW-1133">Transmembrane helix</keyword>
<comment type="subcellular location">
    <subcellularLocation>
        <location evidence="1">Cell membrane</location>
        <topology evidence="1">Multi-pass membrane protein</topology>
    </subcellularLocation>
</comment>
<comment type="similarity">
    <text evidence="2">Belongs to the peptidase A24 family.</text>
</comment>
<keyword evidence="6 7" id="KW-0472">Membrane</keyword>
<feature type="transmembrane region" description="Helical" evidence="7">
    <location>
        <begin position="159"/>
        <end position="179"/>
    </location>
</feature>
<sequence length="365" mass="39994">MPYIHAVLFFVLGALVSGWLNRLIFRLPRGLALNGPSHCMHESCKHPLSLNEQLPLVSYFTLDRKCAHCQKRIAPRYFWVELITALGFAAVGYAFPITLYPVVTLLSCLIVATLVVFAVIDFETRTIEFKQVLLLVPLGLLTVCLGGVLYPALHFPSVLNALQAMCLGAGGFVLANNYGSWVMRAFKEPRFPEHPIGFMTVNVAAVVGAAFGVWWGAGAVVLLVALNLIFKRVVRIPDFLTLPALLVVVVLSLENNYFTHPQTVLNALTSAGIAVLAQALYWSTRELIDDDQFDPIAVGFGDVMLAAVMGAFLGITGLWKGMIVMAVTGIFFGLLSRVVFKEKQLPLAPFITCGIVVALVMHWYV</sequence>
<evidence type="ECO:0000256" key="1">
    <source>
        <dbReference type="ARBA" id="ARBA00004651"/>
    </source>
</evidence>
<keyword evidence="4 7" id="KW-0812">Transmembrane</keyword>
<dbReference type="PANTHER" id="PTHR30487">
    <property type="entry name" value="TYPE 4 PREPILIN-LIKE PROTEINS LEADER PEPTIDE-PROCESSING ENZYME"/>
    <property type="match status" value="1"/>
</dbReference>
<dbReference type="Pfam" id="PF06750">
    <property type="entry name" value="A24_N_bact"/>
    <property type="match status" value="1"/>
</dbReference>
<evidence type="ECO:0000256" key="6">
    <source>
        <dbReference type="ARBA" id="ARBA00023136"/>
    </source>
</evidence>
<evidence type="ECO:0000256" key="7">
    <source>
        <dbReference type="SAM" id="Phobius"/>
    </source>
</evidence>
<dbReference type="Pfam" id="PF01478">
    <property type="entry name" value="Peptidase_A24"/>
    <property type="match status" value="1"/>
</dbReference>
<dbReference type="Gene3D" id="1.20.120.1220">
    <property type="match status" value="1"/>
</dbReference>
<evidence type="ECO:0000259" key="8">
    <source>
        <dbReference type="Pfam" id="PF01478"/>
    </source>
</evidence>
<name>A0ABQ2CVC8_9DEIO</name>
<feature type="transmembrane region" description="Helical" evidence="7">
    <location>
        <begin position="322"/>
        <end position="340"/>
    </location>
</feature>